<comment type="subunit">
    <text evidence="2">Homohexamer.</text>
</comment>
<evidence type="ECO:0000256" key="4">
    <source>
        <dbReference type="ARBA" id="ARBA00022723"/>
    </source>
</evidence>
<dbReference type="EMBL" id="BSUJ01000001">
    <property type="protein sequence ID" value="GMA19991.1"/>
    <property type="molecule type" value="Genomic_DNA"/>
</dbReference>
<comment type="caution">
    <text evidence="5">The sequence shown here is derived from an EMBL/GenBank/DDBJ whole genome shotgun (WGS) entry which is preliminary data.</text>
</comment>
<organism evidence="5 6">
    <name type="scientific">Arsenicicoccus piscis</name>
    <dbReference type="NCBI Taxonomy" id="673954"/>
    <lineage>
        <taxon>Bacteria</taxon>
        <taxon>Bacillati</taxon>
        <taxon>Actinomycetota</taxon>
        <taxon>Actinomycetes</taxon>
        <taxon>Micrococcales</taxon>
        <taxon>Intrasporangiaceae</taxon>
        <taxon>Arsenicicoccus</taxon>
    </lineage>
</organism>
<evidence type="ECO:0000256" key="3">
    <source>
        <dbReference type="ARBA" id="ARBA00022112"/>
    </source>
</evidence>
<name>A0ABQ6HNF4_9MICO</name>
<dbReference type="SUPFAM" id="SSF102705">
    <property type="entry name" value="NIF3 (NGG1p interacting factor 3)-like"/>
    <property type="match status" value="1"/>
</dbReference>
<keyword evidence="4" id="KW-0479">Metal-binding</keyword>
<sequence length="206" mass="21289">MSEPTTPTLRQVVAVLDGHYPPGTAQSWDRVGLAAGDLDQPVRSILLAVDPTLDVINEARASGADLLVTHHPLLLRGVSSVATTTGKGRAVTALLVHDLALYTAHTNADVATPGVSDALAEAAGLPADALVPLAEPEGQPLGRVGDLPEPLTLADFAARLANRLPAAPVGLRVAGDPDQLVRRVAVAGELATTCSRRRARPVPRST</sequence>
<accession>A0ABQ6HNF4</accession>
<evidence type="ECO:0000313" key="5">
    <source>
        <dbReference type="EMBL" id="GMA19991.1"/>
    </source>
</evidence>
<evidence type="ECO:0000256" key="2">
    <source>
        <dbReference type="ARBA" id="ARBA00011643"/>
    </source>
</evidence>
<dbReference type="Proteomes" id="UP001157109">
    <property type="component" value="Unassembled WGS sequence"/>
</dbReference>
<dbReference type="InterPro" id="IPR036069">
    <property type="entry name" value="DUF34/NIF3_sf"/>
</dbReference>
<dbReference type="Pfam" id="PF01784">
    <property type="entry name" value="DUF34_NIF3"/>
    <property type="match status" value="1"/>
</dbReference>
<keyword evidence="6" id="KW-1185">Reference proteome</keyword>
<dbReference type="PANTHER" id="PTHR13799:SF14">
    <property type="entry name" value="GTP CYCLOHYDROLASE 1 TYPE 2 HOMOLOG"/>
    <property type="match status" value="1"/>
</dbReference>
<dbReference type="InterPro" id="IPR002678">
    <property type="entry name" value="DUF34/NIF3"/>
</dbReference>
<dbReference type="PANTHER" id="PTHR13799">
    <property type="entry name" value="NGG1 INTERACTING FACTOR 3"/>
    <property type="match status" value="1"/>
</dbReference>
<evidence type="ECO:0000256" key="1">
    <source>
        <dbReference type="ARBA" id="ARBA00006964"/>
    </source>
</evidence>
<comment type="similarity">
    <text evidence="1">Belongs to the GTP cyclohydrolase I type 2/NIF3 family.</text>
</comment>
<gene>
    <name evidence="5" type="ORF">GCM10025862_20120</name>
</gene>
<protein>
    <recommendedName>
        <fullName evidence="3">GTP cyclohydrolase 1 type 2 homolog</fullName>
    </recommendedName>
</protein>
<dbReference type="Gene3D" id="3.40.1390.30">
    <property type="entry name" value="NIF3 (NGG1p interacting factor 3)-like"/>
    <property type="match status" value="1"/>
</dbReference>
<reference evidence="6" key="1">
    <citation type="journal article" date="2019" name="Int. J. Syst. Evol. Microbiol.">
        <title>The Global Catalogue of Microorganisms (GCM) 10K type strain sequencing project: providing services to taxonomists for standard genome sequencing and annotation.</title>
        <authorList>
            <consortium name="The Broad Institute Genomics Platform"/>
            <consortium name="The Broad Institute Genome Sequencing Center for Infectious Disease"/>
            <person name="Wu L."/>
            <person name="Ma J."/>
        </authorList>
    </citation>
    <scope>NUCLEOTIDE SEQUENCE [LARGE SCALE GENOMIC DNA]</scope>
    <source>
        <strain evidence="6">NBRC 105830</strain>
    </source>
</reference>
<evidence type="ECO:0000313" key="6">
    <source>
        <dbReference type="Proteomes" id="UP001157109"/>
    </source>
</evidence>
<proteinExistence type="inferred from homology"/>